<evidence type="ECO:0000256" key="1">
    <source>
        <dbReference type="ARBA" id="ARBA00022737"/>
    </source>
</evidence>
<keyword evidence="2 3" id="KW-0802">TPR repeat</keyword>
<evidence type="ECO:0000313" key="5">
    <source>
        <dbReference type="Proteomes" id="UP001165083"/>
    </source>
</evidence>
<dbReference type="Pfam" id="PF13424">
    <property type="entry name" value="TPR_12"/>
    <property type="match status" value="3"/>
</dbReference>
<dbReference type="Gene3D" id="1.25.40.10">
    <property type="entry name" value="Tetratricopeptide repeat domain"/>
    <property type="match status" value="2"/>
</dbReference>
<evidence type="ECO:0000256" key="3">
    <source>
        <dbReference type="PROSITE-ProRule" id="PRU00339"/>
    </source>
</evidence>
<dbReference type="PANTHER" id="PTHR45641">
    <property type="entry name" value="TETRATRICOPEPTIDE REPEAT PROTEIN (AFU_ORTHOLOGUE AFUA_6G03870)"/>
    <property type="match status" value="1"/>
</dbReference>
<dbReference type="OrthoDB" id="10031679at2759"/>
<evidence type="ECO:0000256" key="2">
    <source>
        <dbReference type="ARBA" id="ARBA00022803"/>
    </source>
</evidence>
<protein>
    <submittedName>
        <fullName evidence="4">Unnamed protein product</fullName>
    </submittedName>
</protein>
<organism evidence="4 5">
    <name type="scientific">Phytophthora lilii</name>
    <dbReference type="NCBI Taxonomy" id="2077276"/>
    <lineage>
        <taxon>Eukaryota</taxon>
        <taxon>Sar</taxon>
        <taxon>Stramenopiles</taxon>
        <taxon>Oomycota</taxon>
        <taxon>Peronosporomycetes</taxon>
        <taxon>Peronosporales</taxon>
        <taxon>Peronosporaceae</taxon>
        <taxon>Phytophthora</taxon>
    </lineage>
</organism>
<dbReference type="InterPro" id="IPR019734">
    <property type="entry name" value="TPR_rpt"/>
</dbReference>
<dbReference type="AlphaFoldDB" id="A0A9W6U9P4"/>
<keyword evidence="5" id="KW-1185">Reference proteome</keyword>
<keyword evidence="1" id="KW-0677">Repeat</keyword>
<dbReference type="SMART" id="SM00028">
    <property type="entry name" value="TPR"/>
    <property type="match status" value="5"/>
</dbReference>
<feature type="repeat" description="TPR" evidence="3">
    <location>
        <begin position="132"/>
        <end position="165"/>
    </location>
</feature>
<proteinExistence type="predicted"/>
<sequence length="350" mass="38788">MGCRCHTPPNLSVMMQRRVLLAAATALRRSRACTLRGSAIALAAYRSASSATDPPKRTVQVLHNKPQTSYVQVEQDIAGMQREIRDAYKCVGLHTDSSSRELSMDYQAALDAGLQCRDLVKSHFGENHPVFASTVTNIALMYKNLGQLDEAVESYEFALQTYKASVGEQHASFATTLYNLGLVYRALAISNAGMERVGALHRALDCFQESLKIRQNILEPGHPDIALSMSNMGVIHWQNKQSEKAFDALTEAVELLEKKVGPSSSLTALAKNNLAYAKKEAREYDEAIKLYEEVLTVRKQVLGSAHNETIMARHNLAEAYRSSGNEDKALEIQNEILELFDAELGPEDRK</sequence>
<evidence type="ECO:0000313" key="4">
    <source>
        <dbReference type="EMBL" id="GMF28127.1"/>
    </source>
</evidence>
<accession>A0A9W6U9P4</accession>
<name>A0A9W6U9P4_9STRA</name>
<gene>
    <name evidence="4" type="ORF">Plil01_001181400</name>
</gene>
<reference evidence="4" key="1">
    <citation type="submission" date="2023-04" db="EMBL/GenBank/DDBJ databases">
        <title>Phytophthora lilii NBRC 32176.</title>
        <authorList>
            <person name="Ichikawa N."/>
            <person name="Sato H."/>
            <person name="Tonouchi N."/>
        </authorList>
    </citation>
    <scope>NUCLEOTIDE SEQUENCE</scope>
    <source>
        <strain evidence="4">NBRC 32176</strain>
    </source>
</reference>
<comment type="caution">
    <text evidence="4">The sequence shown here is derived from an EMBL/GenBank/DDBJ whole genome shotgun (WGS) entry which is preliminary data.</text>
</comment>
<dbReference type="PROSITE" id="PS50005">
    <property type="entry name" value="TPR"/>
    <property type="match status" value="1"/>
</dbReference>
<dbReference type="SUPFAM" id="SSF48452">
    <property type="entry name" value="TPR-like"/>
    <property type="match status" value="2"/>
</dbReference>
<dbReference type="PANTHER" id="PTHR45641:SF17">
    <property type="match status" value="1"/>
</dbReference>
<dbReference type="EMBL" id="BSXW01000695">
    <property type="protein sequence ID" value="GMF28127.1"/>
    <property type="molecule type" value="Genomic_DNA"/>
</dbReference>
<dbReference type="Proteomes" id="UP001165083">
    <property type="component" value="Unassembled WGS sequence"/>
</dbReference>
<dbReference type="InterPro" id="IPR011990">
    <property type="entry name" value="TPR-like_helical_dom_sf"/>
</dbReference>